<name>A0A9N9GM13_9GLOM</name>
<dbReference type="OrthoDB" id="3223806at2759"/>
<sequence>MSNVFVDKMFIIINSVLKTPFVVSFFVTFGVHTDNKRSLFNDGGDFVDDDFLKKFNQMKTSGTTTYKISTSSNGNPPEVKTFTVYTTTTTYTSNSNDPFSDLEKFKKEVETTFFDNDDFRKQFWNTNFDNHFNDNIDSTHHVTYEELPEQPEELPEEYTLYAKPTQEVKYEPCPYNNHKKALMIGINYKDPYRLNANIIREMKNFVKNVEKGDSGHGGQQMDPDNDEDDGYDETIMPLDFQTNGQIVDDVEMHHMMVDPLPAGVALTAIFDSCHSGTVLDLPYIYSTQGHVKKPKIVEGGKKKNTAADDQTSSDVTTNGVSTGAMSHAFIKALQEGGKNQTYKELLNRLRAILREKYSQRPQLSS</sequence>
<dbReference type="Gene3D" id="3.40.50.12660">
    <property type="match status" value="1"/>
</dbReference>
<dbReference type="Proteomes" id="UP000789405">
    <property type="component" value="Unassembled WGS sequence"/>
</dbReference>
<organism evidence="4 5">
    <name type="scientific">Dentiscutata erythropus</name>
    <dbReference type="NCBI Taxonomy" id="1348616"/>
    <lineage>
        <taxon>Eukaryota</taxon>
        <taxon>Fungi</taxon>
        <taxon>Fungi incertae sedis</taxon>
        <taxon>Mucoromycota</taxon>
        <taxon>Glomeromycotina</taxon>
        <taxon>Glomeromycetes</taxon>
        <taxon>Diversisporales</taxon>
        <taxon>Gigasporaceae</taxon>
        <taxon>Dentiscutata</taxon>
    </lineage>
</organism>
<dbReference type="PANTHER" id="PTHR48104">
    <property type="entry name" value="METACASPASE-4"/>
    <property type="match status" value="1"/>
</dbReference>
<evidence type="ECO:0000313" key="5">
    <source>
        <dbReference type="Proteomes" id="UP000789405"/>
    </source>
</evidence>
<dbReference type="PANTHER" id="PTHR48104:SF30">
    <property type="entry name" value="METACASPASE-1"/>
    <property type="match status" value="1"/>
</dbReference>
<dbReference type="AlphaFoldDB" id="A0A9N9GM13"/>
<feature type="domain" description="Peptidase C14 caspase" evidence="3">
    <location>
        <begin position="196"/>
        <end position="365"/>
    </location>
</feature>
<reference evidence="4" key="1">
    <citation type="submission" date="2021-06" db="EMBL/GenBank/DDBJ databases">
        <authorList>
            <person name="Kallberg Y."/>
            <person name="Tangrot J."/>
            <person name="Rosling A."/>
        </authorList>
    </citation>
    <scope>NUCLEOTIDE SEQUENCE</scope>
    <source>
        <strain evidence="4">MA453B</strain>
    </source>
</reference>
<dbReference type="InterPro" id="IPR011600">
    <property type="entry name" value="Pept_C14_caspase"/>
</dbReference>
<dbReference type="InterPro" id="IPR050452">
    <property type="entry name" value="Metacaspase"/>
</dbReference>
<dbReference type="GO" id="GO:0006508">
    <property type="term" value="P:proteolysis"/>
    <property type="evidence" value="ECO:0007669"/>
    <property type="project" value="InterPro"/>
</dbReference>
<comment type="caution">
    <text evidence="4">The sequence shown here is derived from an EMBL/GenBank/DDBJ whole genome shotgun (WGS) entry which is preliminary data.</text>
</comment>
<comment type="similarity">
    <text evidence="1">Belongs to the peptidase C14B family.</text>
</comment>
<evidence type="ECO:0000259" key="3">
    <source>
        <dbReference type="Pfam" id="PF00656"/>
    </source>
</evidence>
<dbReference type="GO" id="GO:0004197">
    <property type="term" value="F:cysteine-type endopeptidase activity"/>
    <property type="evidence" value="ECO:0007669"/>
    <property type="project" value="InterPro"/>
</dbReference>
<dbReference type="GO" id="GO:0005737">
    <property type="term" value="C:cytoplasm"/>
    <property type="evidence" value="ECO:0007669"/>
    <property type="project" value="TreeGrafter"/>
</dbReference>
<accession>A0A9N9GM13</accession>
<evidence type="ECO:0000256" key="1">
    <source>
        <dbReference type="ARBA" id="ARBA00009005"/>
    </source>
</evidence>
<protein>
    <submittedName>
        <fullName evidence="4">6321_t:CDS:1</fullName>
    </submittedName>
</protein>
<proteinExistence type="inferred from homology"/>
<dbReference type="Pfam" id="PF00656">
    <property type="entry name" value="Peptidase_C14"/>
    <property type="match status" value="1"/>
</dbReference>
<evidence type="ECO:0000313" key="4">
    <source>
        <dbReference type="EMBL" id="CAG8611557.1"/>
    </source>
</evidence>
<keyword evidence="5" id="KW-1185">Reference proteome</keyword>
<evidence type="ECO:0000256" key="2">
    <source>
        <dbReference type="SAM" id="MobiDB-lite"/>
    </source>
</evidence>
<feature type="region of interest" description="Disordered" evidence="2">
    <location>
        <begin position="209"/>
        <end position="229"/>
    </location>
</feature>
<dbReference type="EMBL" id="CAJVPY010004155">
    <property type="protein sequence ID" value="CAG8611557.1"/>
    <property type="molecule type" value="Genomic_DNA"/>
</dbReference>
<gene>
    <name evidence="4" type="ORF">DERYTH_LOCUS8165</name>
</gene>